<evidence type="ECO:0000313" key="2">
    <source>
        <dbReference type="EMBL" id="GFR87387.1"/>
    </source>
</evidence>
<dbReference type="AlphaFoldDB" id="A0AAV4GNN7"/>
<gene>
    <name evidence="2" type="ORF">ElyMa_004222400</name>
</gene>
<feature type="transmembrane region" description="Helical" evidence="1">
    <location>
        <begin position="45"/>
        <end position="67"/>
    </location>
</feature>
<proteinExistence type="predicted"/>
<protein>
    <recommendedName>
        <fullName evidence="4">Transmembrane protein</fullName>
    </recommendedName>
</protein>
<keyword evidence="1" id="KW-0472">Membrane</keyword>
<dbReference type="Proteomes" id="UP000762676">
    <property type="component" value="Unassembled WGS sequence"/>
</dbReference>
<evidence type="ECO:0008006" key="4">
    <source>
        <dbReference type="Google" id="ProtNLM"/>
    </source>
</evidence>
<evidence type="ECO:0000256" key="1">
    <source>
        <dbReference type="SAM" id="Phobius"/>
    </source>
</evidence>
<sequence>MGLWYGIKHGIKPSLMQPIDNTRHSTLTESFTYYTTIPFSHCKEVVVAAAAVVVVVEVVVVVAAAAIRSKNT</sequence>
<organism evidence="2 3">
    <name type="scientific">Elysia marginata</name>
    <dbReference type="NCBI Taxonomy" id="1093978"/>
    <lineage>
        <taxon>Eukaryota</taxon>
        <taxon>Metazoa</taxon>
        <taxon>Spiralia</taxon>
        <taxon>Lophotrochozoa</taxon>
        <taxon>Mollusca</taxon>
        <taxon>Gastropoda</taxon>
        <taxon>Heterobranchia</taxon>
        <taxon>Euthyneura</taxon>
        <taxon>Panpulmonata</taxon>
        <taxon>Sacoglossa</taxon>
        <taxon>Placobranchoidea</taxon>
        <taxon>Plakobranchidae</taxon>
        <taxon>Elysia</taxon>
    </lineage>
</organism>
<name>A0AAV4GNN7_9GAST</name>
<dbReference type="EMBL" id="BMAT01008536">
    <property type="protein sequence ID" value="GFR87387.1"/>
    <property type="molecule type" value="Genomic_DNA"/>
</dbReference>
<keyword evidence="3" id="KW-1185">Reference proteome</keyword>
<evidence type="ECO:0000313" key="3">
    <source>
        <dbReference type="Proteomes" id="UP000762676"/>
    </source>
</evidence>
<comment type="caution">
    <text evidence="2">The sequence shown here is derived from an EMBL/GenBank/DDBJ whole genome shotgun (WGS) entry which is preliminary data.</text>
</comment>
<keyword evidence="1" id="KW-0812">Transmembrane</keyword>
<keyword evidence="1" id="KW-1133">Transmembrane helix</keyword>
<accession>A0AAV4GNN7</accession>
<reference evidence="2 3" key="1">
    <citation type="journal article" date="2021" name="Elife">
        <title>Chloroplast acquisition without the gene transfer in kleptoplastic sea slugs, Plakobranchus ocellatus.</title>
        <authorList>
            <person name="Maeda T."/>
            <person name="Takahashi S."/>
            <person name="Yoshida T."/>
            <person name="Shimamura S."/>
            <person name="Takaki Y."/>
            <person name="Nagai Y."/>
            <person name="Toyoda A."/>
            <person name="Suzuki Y."/>
            <person name="Arimoto A."/>
            <person name="Ishii H."/>
            <person name="Satoh N."/>
            <person name="Nishiyama T."/>
            <person name="Hasebe M."/>
            <person name="Maruyama T."/>
            <person name="Minagawa J."/>
            <person name="Obokata J."/>
            <person name="Shigenobu S."/>
        </authorList>
    </citation>
    <scope>NUCLEOTIDE SEQUENCE [LARGE SCALE GENOMIC DNA]</scope>
</reference>